<feature type="transmembrane region" description="Helical" evidence="1">
    <location>
        <begin position="23"/>
        <end position="51"/>
    </location>
</feature>
<sequence>MFAQLQLVPKDIPLPLPLPEEVLIVLLVASFLLHILFVNLMVGGSILTLWYEIRGLKDKKYDALAYQIAQTITVNKSLAVVLGVAPLLSINVLYTIYFYSANALTGKYWIMLVPLVAFVFLLLYAHKYSWKTLEHNKPLHISILAVAVACFLFIPFVFLANINLMLFPEKWGEVHGFLSTLALPNVLPRYFHFLVASLAVTGLFLFYFISRKSYEFKENLGAFTRYDLQKKFYSLAFGTTTSQFLFGSLVFLTLPSKGIDWNLFWIISGGVGFAIPAMILMWQEITGPKEKIGRHFVKVVSLLTITIVFMGTGRHTYRANALELTKK</sequence>
<feature type="transmembrane region" description="Helical" evidence="1">
    <location>
        <begin position="295"/>
        <end position="317"/>
    </location>
</feature>
<proteinExistence type="predicted"/>
<feature type="transmembrane region" description="Helical" evidence="1">
    <location>
        <begin position="138"/>
        <end position="162"/>
    </location>
</feature>
<dbReference type="RefSeq" id="WP_200871384.1">
    <property type="nucleotide sequence ID" value="NZ_BAMD01000045.1"/>
</dbReference>
<feature type="transmembrane region" description="Helical" evidence="1">
    <location>
        <begin position="78"/>
        <end position="100"/>
    </location>
</feature>
<reference evidence="2 3" key="1">
    <citation type="journal article" date="2014" name="Genome Announc.">
        <title>Draft Genome Sequence of Cytophaga fermentans JCM 21142T, a Facultative Anaerobe Isolated from Marine Mud.</title>
        <authorList>
            <person name="Starns D."/>
            <person name="Oshima K."/>
            <person name="Suda W."/>
            <person name="Iino T."/>
            <person name="Yuki M."/>
            <person name="Inoue J."/>
            <person name="Kitamura K."/>
            <person name="Iida T."/>
            <person name="Darby A."/>
            <person name="Hattori M."/>
            <person name="Ohkuma M."/>
        </authorList>
    </citation>
    <scope>NUCLEOTIDE SEQUENCE [LARGE SCALE GENOMIC DNA]</scope>
    <source>
        <strain evidence="2 3">JCM 21142</strain>
    </source>
</reference>
<dbReference type="AlphaFoldDB" id="W7Y0I0"/>
<feature type="transmembrane region" description="Helical" evidence="1">
    <location>
        <begin position="263"/>
        <end position="283"/>
    </location>
</feature>
<name>W7Y0I0_9BACT</name>
<dbReference type="eggNOG" id="COG1271">
    <property type="taxonomic scope" value="Bacteria"/>
</dbReference>
<evidence type="ECO:0000313" key="3">
    <source>
        <dbReference type="Proteomes" id="UP000019402"/>
    </source>
</evidence>
<accession>W7Y0I0</accession>
<keyword evidence="3" id="KW-1185">Reference proteome</keyword>
<organism evidence="2 3">
    <name type="scientific">Saccharicrinis fermentans DSM 9555 = JCM 21142</name>
    <dbReference type="NCBI Taxonomy" id="869213"/>
    <lineage>
        <taxon>Bacteria</taxon>
        <taxon>Pseudomonadati</taxon>
        <taxon>Bacteroidota</taxon>
        <taxon>Bacteroidia</taxon>
        <taxon>Marinilabiliales</taxon>
        <taxon>Marinilabiliaceae</taxon>
        <taxon>Saccharicrinis</taxon>
    </lineage>
</organism>
<dbReference type="EMBL" id="BAMD01000045">
    <property type="protein sequence ID" value="GAF04425.1"/>
    <property type="molecule type" value="Genomic_DNA"/>
</dbReference>
<comment type="caution">
    <text evidence="2">The sequence shown here is derived from an EMBL/GenBank/DDBJ whole genome shotgun (WGS) entry which is preliminary data.</text>
</comment>
<feature type="transmembrane region" description="Helical" evidence="1">
    <location>
        <begin position="231"/>
        <end position="251"/>
    </location>
</feature>
<feature type="transmembrane region" description="Helical" evidence="1">
    <location>
        <begin position="190"/>
        <end position="210"/>
    </location>
</feature>
<keyword evidence="1" id="KW-0472">Membrane</keyword>
<keyword evidence="1" id="KW-1133">Transmembrane helix</keyword>
<evidence type="ECO:0000313" key="2">
    <source>
        <dbReference type="EMBL" id="GAF04425.1"/>
    </source>
</evidence>
<dbReference type="STRING" id="869213.GCA_000517085_03802"/>
<gene>
    <name evidence="2" type="ORF">JCM21142_83129</name>
</gene>
<dbReference type="Proteomes" id="UP000019402">
    <property type="component" value="Unassembled WGS sequence"/>
</dbReference>
<feature type="transmembrane region" description="Helical" evidence="1">
    <location>
        <begin position="106"/>
        <end position="126"/>
    </location>
</feature>
<protein>
    <submittedName>
        <fullName evidence="2">Uncharacterized protein</fullName>
    </submittedName>
</protein>
<keyword evidence="1" id="KW-0812">Transmembrane</keyword>
<evidence type="ECO:0000256" key="1">
    <source>
        <dbReference type="SAM" id="Phobius"/>
    </source>
</evidence>